<dbReference type="Pfam" id="PF03573">
    <property type="entry name" value="OprD"/>
    <property type="match status" value="1"/>
</dbReference>
<accession>A0ABV0GJ71</accession>
<evidence type="ECO:0000256" key="2">
    <source>
        <dbReference type="ARBA" id="ARBA00022448"/>
    </source>
</evidence>
<evidence type="ECO:0000256" key="1">
    <source>
        <dbReference type="ARBA" id="ARBA00009075"/>
    </source>
</evidence>
<keyword evidence="3 4" id="KW-0732">Signal</keyword>
<keyword evidence="2" id="KW-0813">Transport</keyword>
<dbReference type="InterPro" id="IPR023614">
    <property type="entry name" value="Porin_dom_sf"/>
</dbReference>
<organism evidence="5 6">
    <name type="scientific">Roseateles flavus</name>
    <dbReference type="NCBI Taxonomy" id="3149041"/>
    <lineage>
        <taxon>Bacteria</taxon>
        <taxon>Pseudomonadati</taxon>
        <taxon>Pseudomonadota</taxon>
        <taxon>Betaproteobacteria</taxon>
        <taxon>Burkholderiales</taxon>
        <taxon>Sphaerotilaceae</taxon>
        <taxon>Roseateles</taxon>
    </lineage>
</organism>
<reference evidence="5 6" key="1">
    <citation type="submission" date="2024-05" db="EMBL/GenBank/DDBJ databases">
        <title>Roseateles sp. 2.12 16S ribosomal RNA gene Genome sequencing and assembly.</title>
        <authorList>
            <person name="Woo H."/>
        </authorList>
    </citation>
    <scope>NUCLEOTIDE SEQUENCE [LARGE SCALE GENOMIC DNA]</scope>
    <source>
        <strain evidence="5 6">2.12</strain>
    </source>
</reference>
<dbReference type="PANTHER" id="PTHR34596:SF2">
    <property type="entry name" value="CHITOPORIN"/>
    <property type="match status" value="1"/>
</dbReference>
<sequence length="429" mass="46786">MLTLPALALWSALAMASETPTDPGKPGFEGGSVSYHFRSFADVQDIEGVLRRHALTANLRVLMDSGLTPGPAGLGFNASLFVGADVGSSSTAGNMAHIRTDWTRSDQPAWAYLGEYGVRLKGDDYLLRYGVQTYSNPYLESKDNRGLPPTFRGLAGVYTPAENWRVELGSVDSVYARGMAARTPLTTTYGNTPVRRLDFVGVAYEAQDGRSGSLYAAHAQDVWTQWFASGAAGVGDPQVLQLKGNVAAYFTRSTGRALQGRIHTNAYSFSLSPTRGPYSVTLGFQHIQGDQFFDYLSESWGIALANAYGADYNAPNERSLMLSFSLDGAGVGLAGLKATLWRGQGWGADASVGAQPFRSPDAALHALYWKQGQPVQGKHREAGLYLEYAAPPSWARELRLKLIAMQHWSTQRYSEDPFYEVKFTVDKKF</sequence>
<evidence type="ECO:0000256" key="3">
    <source>
        <dbReference type="ARBA" id="ARBA00022729"/>
    </source>
</evidence>
<evidence type="ECO:0000256" key="4">
    <source>
        <dbReference type="SAM" id="SignalP"/>
    </source>
</evidence>
<keyword evidence="6" id="KW-1185">Reference proteome</keyword>
<proteinExistence type="inferred from homology"/>
<gene>
    <name evidence="5" type="ORF">ABDJ40_20050</name>
</gene>
<evidence type="ECO:0000313" key="6">
    <source>
        <dbReference type="Proteomes" id="UP001462640"/>
    </source>
</evidence>
<dbReference type="InterPro" id="IPR005318">
    <property type="entry name" value="OM_porin_bac"/>
</dbReference>
<comment type="similarity">
    <text evidence="1">Belongs to the outer membrane porin (Opr) (TC 1.B.25) family.</text>
</comment>
<dbReference type="Gene3D" id="2.40.160.10">
    <property type="entry name" value="Porin"/>
    <property type="match status" value="1"/>
</dbReference>
<dbReference type="EMBL" id="JBDPZC010000011">
    <property type="protein sequence ID" value="MEO3715066.1"/>
    <property type="molecule type" value="Genomic_DNA"/>
</dbReference>
<dbReference type="PANTHER" id="PTHR34596">
    <property type="entry name" value="CHITOPORIN"/>
    <property type="match status" value="1"/>
</dbReference>
<protein>
    <submittedName>
        <fullName evidence="5">OprD family outer membrane porin</fullName>
    </submittedName>
</protein>
<name>A0ABV0GJ71_9BURK</name>
<feature type="signal peptide" evidence="4">
    <location>
        <begin position="1"/>
        <end position="16"/>
    </location>
</feature>
<evidence type="ECO:0000313" key="5">
    <source>
        <dbReference type="EMBL" id="MEO3715066.1"/>
    </source>
</evidence>
<feature type="chain" id="PRO_5047025262" evidence="4">
    <location>
        <begin position="17"/>
        <end position="429"/>
    </location>
</feature>
<dbReference type="RefSeq" id="WP_347612315.1">
    <property type="nucleotide sequence ID" value="NZ_JBDPZC010000011.1"/>
</dbReference>
<comment type="caution">
    <text evidence="5">The sequence shown here is derived from an EMBL/GenBank/DDBJ whole genome shotgun (WGS) entry which is preliminary data.</text>
</comment>
<dbReference type="Proteomes" id="UP001462640">
    <property type="component" value="Unassembled WGS sequence"/>
</dbReference>